<reference evidence="1" key="1">
    <citation type="submission" date="2018-02" db="EMBL/GenBank/DDBJ databases">
        <authorList>
            <person name="Cohen D.B."/>
            <person name="Kent A.D."/>
        </authorList>
    </citation>
    <scope>NUCLEOTIDE SEQUENCE</scope>
</reference>
<accession>A0A2N9GV91</accession>
<name>A0A2N9GV91_FAGSY</name>
<dbReference type="EMBL" id="OIVN01002770">
    <property type="protein sequence ID" value="SPD06287.1"/>
    <property type="molecule type" value="Genomic_DNA"/>
</dbReference>
<gene>
    <name evidence="1" type="ORF">FSB_LOCUS34169</name>
</gene>
<protein>
    <submittedName>
        <fullName evidence="1">Uncharacterized protein</fullName>
    </submittedName>
</protein>
<proteinExistence type="predicted"/>
<evidence type="ECO:0000313" key="1">
    <source>
        <dbReference type="EMBL" id="SPD06287.1"/>
    </source>
</evidence>
<organism evidence="1">
    <name type="scientific">Fagus sylvatica</name>
    <name type="common">Beechnut</name>
    <dbReference type="NCBI Taxonomy" id="28930"/>
    <lineage>
        <taxon>Eukaryota</taxon>
        <taxon>Viridiplantae</taxon>
        <taxon>Streptophyta</taxon>
        <taxon>Embryophyta</taxon>
        <taxon>Tracheophyta</taxon>
        <taxon>Spermatophyta</taxon>
        <taxon>Magnoliopsida</taxon>
        <taxon>eudicotyledons</taxon>
        <taxon>Gunneridae</taxon>
        <taxon>Pentapetalae</taxon>
        <taxon>rosids</taxon>
        <taxon>fabids</taxon>
        <taxon>Fagales</taxon>
        <taxon>Fagaceae</taxon>
        <taxon>Fagus</taxon>
    </lineage>
</organism>
<sequence length="74" mass="8496">MDPWCQRGVWTGWTTTWCRALCSAPVSWPVVDSGPETGRLELVNWRMALVCVAPFTVEGEFSVLGIRNFFLQFW</sequence>
<dbReference type="AlphaFoldDB" id="A0A2N9GV91"/>